<keyword evidence="2" id="KW-1185">Reference proteome</keyword>
<accession>A0A8H6VQA5</accession>
<dbReference type="EMBL" id="JACAZF010000016">
    <property type="protein sequence ID" value="KAF7289769.1"/>
    <property type="molecule type" value="Genomic_DNA"/>
</dbReference>
<protein>
    <submittedName>
        <fullName evidence="1">F-box domain-containing protein</fullName>
    </submittedName>
</protein>
<evidence type="ECO:0000313" key="2">
    <source>
        <dbReference type="Proteomes" id="UP000636479"/>
    </source>
</evidence>
<proteinExistence type="predicted"/>
<reference evidence="1" key="1">
    <citation type="submission" date="2020-05" db="EMBL/GenBank/DDBJ databases">
        <title>Mycena genomes resolve the evolution of fungal bioluminescence.</title>
        <authorList>
            <person name="Tsai I.J."/>
        </authorList>
    </citation>
    <scope>NUCLEOTIDE SEQUENCE</scope>
    <source>
        <strain evidence="1">171206Taipei</strain>
    </source>
</reference>
<name>A0A8H6VQA5_9AGAR</name>
<dbReference type="OrthoDB" id="3365698at2759"/>
<sequence>MMLPPLPTILQLLRIHADPPADLGGPFSATDVAALSALGKGDRQLAYRIYADEAERNAAEEAQSQLRAQYRAYRALFAPVQKLPVEILQEIFRICARALLPIGYGSHMDVRHIIQQRPLRVLSHVCGFWRRIVYASPALWSTIGVSGWAVRAPDPAYPTRSLDAAKAYQRVLSSLEHAKTAPLDITIHRSTHRAIGLFATWVPEWRSVNMTFIQPEDLEYLATITGNRLDSLVTFRLASFLAPPSFPDNCLRFLVEAKSLRHLSLTGTFIGFVPAEVLRRLHSLKCRTNPETLDASVAVMSKIPSETSYDLAVYCGVGTGEHLPARLPETTSYILRFSLLAGNHNGPQATDAIKEIITTLTLPSVQYLQFGAAETSPHTAGHVWLGPDDENVDGPPQYTLPFPWLHDQVLAFFRRSSCNTHLTDLDLSAANIPLDDLKECLALLDVLETLAIAEHPTYPYPHRLITDAFFRALVVGPTPLVPRLSSISIHSILAFDDRALLAFLQSRVASPARADPNGPFHCHIYSLPGYWRRLGHVRAAAGVVDQIAILRKENGLRLSWTQLSGRDLREDVEEDEWNELDRFWSGPFELEG</sequence>
<gene>
    <name evidence="1" type="ORF">MIND_01350700</name>
</gene>
<evidence type="ECO:0000313" key="1">
    <source>
        <dbReference type="EMBL" id="KAF7289769.1"/>
    </source>
</evidence>
<dbReference type="GeneID" id="59352458"/>
<organism evidence="1 2">
    <name type="scientific">Mycena indigotica</name>
    <dbReference type="NCBI Taxonomy" id="2126181"/>
    <lineage>
        <taxon>Eukaryota</taxon>
        <taxon>Fungi</taxon>
        <taxon>Dikarya</taxon>
        <taxon>Basidiomycota</taxon>
        <taxon>Agaricomycotina</taxon>
        <taxon>Agaricomycetes</taxon>
        <taxon>Agaricomycetidae</taxon>
        <taxon>Agaricales</taxon>
        <taxon>Marasmiineae</taxon>
        <taxon>Mycenaceae</taxon>
        <taxon>Mycena</taxon>
    </lineage>
</organism>
<dbReference type="AlphaFoldDB" id="A0A8H6VQA5"/>
<comment type="caution">
    <text evidence="1">The sequence shown here is derived from an EMBL/GenBank/DDBJ whole genome shotgun (WGS) entry which is preliminary data.</text>
</comment>
<dbReference type="Proteomes" id="UP000636479">
    <property type="component" value="Unassembled WGS sequence"/>
</dbReference>
<dbReference type="RefSeq" id="XP_037213498.1">
    <property type="nucleotide sequence ID" value="XM_037369942.1"/>
</dbReference>
<dbReference type="Gene3D" id="1.20.1280.50">
    <property type="match status" value="1"/>
</dbReference>